<organism evidence="2 3">
    <name type="scientific">Cetraspora pellucida</name>
    <dbReference type="NCBI Taxonomy" id="1433469"/>
    <lineage>
        <taxon>Eukaryota</taxon>
        <taxon>Fungi</taxon>
        <taxon>Fungi incertae sedis</taxon>
        <taxon>Mucoromycota</taxon>
        <taxon>Glomeromycotina</taxon>
        <taxon>Glomeromycetes</taxon>
        <taxon>Diversisporales</taxon>
        <taxon>Gigasporaceae</taxon>
        <taxon>Cetraspora</taxon>
    </lineage>
</organism>
<keyword evidence="3" id="KW-1185">Reference proteome</keyword>
<feature type="transmembrane region" description="Helical" evidence="1">
    <location>
        <begin position="6"/>
        <end position="29"/>
    </location>
</feature>
<evidence type="ECO:0000256" key="1">
    <source>
        <dbReference type="SAM" id="Phobius"/>
    </source>
</evidence>
<proteinExistence type="predicted"/>
<dbReference type="AlphaFoldDB" id="A0A9N8ZKA5"/>
<accession>A0A9N8ZKA5</accession>
<dbReference type="EMBL" id="CAJVQA010000993">
    <property type="protein sequence ID" value="CAG8498720.1"/>
    <property type="molecule type" value="Genomic_DNA"/>
</dbReference>
<keyword evidence="1" id="KW-0812">Transmembrane</keyword>
<sequence length="103" mass="11717">MFVFQFPRILTLLTSIIVSQVITSFYYAYNICGKLQMDLRREQNFTPVQREAIAYDVPQSGPLASILTTFVLTLIVTNVTSELNINDVQNIIITSFVLWIGKP</sequence>
<dbReference type="OrthoDB" id="2386558at2759"/>
<comment type="caution">
    <text evidence="2">The sequence shown here is derived from an EMBL/GenBank/DDBJ whole genome shotgun (WGS) entry which is preliminary data.</text>
</comment>
<name>A0A9N8ZKA5_9GLOM</name>
<protein>
    <submittedName>
        <fullName evidence="2">5671_t:CDS:1</fullName>
    </submittedName>
</protein>
<evidence type="ECO:0000313" key="2">
    <source>
        <dbReference type="EMBL" id="CAG8498720.1"/>
    </source>
</evidence>
<gene>
    <name evidence="2" type="ORF">CPELLU_LOCUS2344</name>
</gene>
<keyword evidence="1" id="KW-1133">Transmembrane helix</keyword>
<reference evidence="2" key="1">
    <citation type="submission" date="2021-06" db="EMBL/GenBank/DDBJ databases">
        <authorList>
            <person name="Kallberg Y."/>
            <person name="Tangrot J."/>
            <person name="Rosling A."/>
        </authorList>
    </citation>
    <scope>NUCLEOTIDE SEQUENCE</scope>
    <source>
        <strain evidence="2">FL966</strain>
    </source>
</reference>
<dbReference type="Proteomes" id="UP000789759">
    <property type="component" value="Unassembled WGS sequence"/>
</dbReference>
<evidence type="ECO:0000313" key="3">
    <source>
        <dbReference type="Proteomes" id="UP000789759"/>
    </source>
</evidence>
<keyword evidence="1" id="KW-0472">Membrane</keyword>